<dbReference type="EMBL" id="PVTE01000025">
    <property type="protein sequence ID" value="PRY29792.1"/>
    <property type="molecule type" value="Genomic_DNA"/>
</dbReference>
<dbReference type="Proteomes" id="UP000238375">
    <property type="component" value="Unassembled WGS sequence"/>
</dbReference>
<keyword evidence="3" id="KW-1185">Reference proteome</keyword>
<gene>
    <name evidence="2" type="ORF">CLV58_12554</name>
</gene>
<evidence type="ECO:0000313" key="2">
    <source>
        <dbReference type="EMBL" id="PRY29792.1"/>
    </source>
</evidence>
<accession>A0A2T0S8R3</accession>
<name>A0A2T0S8R3_9BACT</name>
<sequence length="221" mass="25568">MLVDFRDDGKVDIDRAVYALPEIQELIKDFGNRHYVEVLVRLYMYRTPINPYAPAAEREARAIEDTNRFNKDAKVHSVVFKSGLWRKAVDRFNLEKYDPIFDSFIGLEQKIDEFNQAIAATPVSEMVEVESPKRGQKQKLVGRGKKSIVEQVFTELATEEEPEKITKRVDNTEIIQRMVRASSDVEKRYEEQREKLLRTKSSKGGSAQRAADFRRNLNPNG</sequence>
<reference evidence="2 3" key="1">
    <citation type="submission" date="2018-03" db="EMBL/GenBank/DDBJ databases">
        <title>Genomic Encyclopedia of Archaeal and Bacterial Type Strains, Phase II (KMG-II): from individual species to whole genera.</title>
        <authorList>
            <person name="Goeker M."/>
        </authorList>
    </citation>
    <scope>NUCLEOTIDE SEQUENCE [LARGE SCALE GENOMIC DNA]</scope>
    <source>
        <strain evidence="2 3">DSM 28354</strain>
    </source>
</reference>
<feature type="region of interest" description="Disordered" evidence="1">
    <location>
        <begin position="196"/>
        <end position="221"/>
    </location>
</feature>
<evidence type="ECO:0000256" key="1">
    <source>
        <dbReference type="SAM" id="MobiDB-lite"/>
    </source>
</evidence>
<comment type="caution">
    <text evidence="2">The sequence shown here is derived from an EMBL/GenBank/DDBJ whole genome shotgun (WGS) entry which is preliminary data.</text>
</comment>
<proteinExistence type="predicted"/>
<protein>
    <submittedName>
        <fullName evidence="2">Uncharacterized protein</fullName>
    </submittedName>
</protein>
<organism evidence="2 3">
    <name type="scientific">Spirosoma oryzae</name>
    <dbReference type="NCBI Taxonomy" id="1469603"/>
    <lineage>
        <taxon>Bacteria</taxon>
        <taxon>Pseudomonadati</taxon>
        <taxon>Bacteroidota</taxon>
        <taxon>Cytophagia</taxon>
        <taxon>Cytophagales</taxon>
        <taxon>Cytophagaceae</taxon>
        <taxon>Spirosoma</taxon>
    </lineage>
</organism>
<evidence type="ECO:0000313" key="3">
    <source>
        <dbReference type="Proteomes" id="UP000238375"/>
    </source>
</evidence>
<dbReference type="AlphaFoldDB" id="A0A2T0S8R3"/>